<keyword evidence="9" id="KW-1185">Reference proteome</keyword>
<proteinExistence type="predicted"/>
<evidence type="ECO:0000256" key="2">
    <source>
        <dbReference type="ARBA" id="ARBA00016807"/>
    </source>
</evidence>
<feature type="domain" description="Myb/SANT-like DNA-binding" evidence="7">
    <location>
        <begin position="7"/>
        <end position="70"/>
    </location>
</feature>
<comment type="caution">
    <text evidence="8">The sequence shown here is derived from an EMBL/GenBank/DDBJ whole genome shotgun (WGS) entry which is preliminary data.</text>
</comment>
<comment type="subunit">
    <text evidence="1">Self-associates forming complexes of several hundred monomers.</text>
</comment>
<dbReference type="InterPro" id="IPR028002">
    <property type="entry name" value="Myb_DNA-bind_5"/>
</dbReference>
<sequence length="196" mass="23089">MHFQALLKELATEEISIIECKLTDTSTNSKKKRSWDKIHRRFCELSKRERSLKEIKQQWRCLKLQAKKSLSDHKLAIYKTGGGPKTISPPEEFTELIPLEFVEDHNEYDSNGIATTDFSTESPNHEINEEKVVEILPSMSDQNLSTEMKNRKRETTVSDEYKETITRLAEQRYAELLKQKETEHNKRMENMELERK</sequence>
<name>A0AAD8ENU1_DIPPU</name>
<protein>
    <recommendedName>
        <fullName evidence="2">Regulatory protein zeste</fullName>
    </recommendedName>
</protein>
<reference evidence="8" key="1">
    <citation type="journal article" date="2023" name="IScience">
        <title>Live-bearing cockroach genome reveals convergent evolutionary mechanisms linked to viviparity in insects and beyond.</title>
        <authorList>
            <person name="Fouks B."/>
            <person name="Harrison M.C."/>
            <person name="Mikhailova A.A."/>
            <person name="Marchal E."/>
            <person name="English S."/>
            <person name="Carruthers M."/>
            <person name="Jennings E.C."/>
            <person name="Chiamaka E.L."/>
            <person name="Frigard R.A."/>
            <person name="Pippel M."/>
            <person name="Attardo G.M."/>
            <person name="Benoit J.B."/>
            <person name="Bornberg-Bauer E."/>
            <person name="Tobe S.S."/>
        </authorList>
    </citation>
    <scope>NUCLEOTIDE SEQUENCE</scope>
    <source>
        <strain evidence="8">Stay&amp;Tobe</strain>
    </source>
</reference>
<evidence type="ECO:0000256" key="6">
    <source>
        <dbReference type="SAM" id="MobiDB-lite"/>
    </source>
</evidence>
<dbReference type="EMBL" id="JASPKZ010001990">
    <property type="protein sequence ID" value="KAJ9596412.1"/>
    <property type="molecule type" value="Genomic_DNA"/>
</dbReference>
<dbReference type="PANTHER" id="PTHR21411">
    <property type="entry name" value="APONTIC"/>
    <property type="match status" value="1"/>
</dbReference>
<evidence type="ECO:0000256" key="4">
    <source>
        <dbReference type="ARBA" id="ARBA00023163"/>
    </source>
</evidence>
<reference evidence="8" key="2">
    <citation type="submission" date="2023-05" db="EMBL/GenBank/DDBJ databases">
        <authorList>
            <person name="Fouks B."/>
        </authorList>
    </citation>
    <scope>NUCLEOTIDE SEQUENCE</scope>
    <source>
        <strain evidence="8">Stay&amp;Tobe</strain>
        <tissue evidence="8">Testes</tissue>
    </source>
</reference>
<organism evidence="8 9">
    <name type="scientific">Diploptera punctata</name>
    <name type="common">Pacific beetle cockroach</name>
    <dbReference type="NCBI Taxonomy" id="6984"/>
    <lineage>
        <taxon>Eukaryota</taxon>
        <taxon>Metazoa</taxon>
        <taxon>Ecdysozoa</taxon>
        <taxon>Arthropoda</taxon>
        <taxon>Hexapoda</taxon>
        <taxon>Insecta</taxon>
        <taxon>Pterygota</taxon>
        <taxon>Neoptera</taxon>
        <taxon>Polyneoptera</taxon>
        <taxon>Dictyoptera</taxon>
        <taxon>Blattodea</taxon>
        <taxon>Blaberoidea</taxon>
        <taxon>Blaberidae</taxon>
        <taxon>Diplopterinae</taxon>
        <taxon>Diploptera</taxon>
    </lineage>
</organism>
<evidence type="ECO:0000313" key="9">
    <source>
        <dbReference type="Proteomes" id="UP001233999"/>
    </source>
</evidence>
<dbReference type="AlphaFoldDB" id="A0AAD8ENU1"/>
<evidence type="ECO:0000313" key="8">
    <source>
        <dbReference type="EMBL" id="KAJ9596412.1"/>
    </source>
</evidence>
<dbReference type="Pfam" id="PF13873">
    <property type="entry name" value="Myb_DNA-bind_5"/>
    <property type="match status" value="1"/>
</dbReference>
<keyword evidence="3" id="KW-0805">Transcription regulation</keyword>
<evidence type="ECO:0000256" key="1">
    <source>
        <dbReference type="ARBA" id="ARBA00011764"/>
    </source>
</evidence>
<gene>
    <name evidence="8" type="ORF">L9F63_012575</name>
</gene>
<dbReference type="Proteomes" id="UP001233999">
    <property type="component" value="Unassembled WGS sequence"/>
</dbReference>
<evidence type="ECO:0000259" key="7">
    <source>
        <dbReference type="Pfam" id="PF13873"/>
    </source>
</evidence>
<accession>A0AAD8ENU1</accession>
<comment type="function">
    <text evidence="5">Involved in transvection phenomena (= synapsis-dependent gene expression), where the synaptic pairing of chromosomes carrying genes with which zeste interacts influences the expression of these genes. Zeste binds to DNA and stimulates transcription from a nearby promoter.</text>
</comment>
<dbReference type="PANTHER" id="PTHR21411:SF0">
    <property type="entry name" value="REGULATORY PROTEIN ZESTE"/>
    <property type="match status" value="1"/>
</dbReference>
<keyword evidence="4" id="KW-0804">Transcription</keyword>
<evidence type="ECO:0000256" key="5">
    <source>
        <dbReference type="ARBA" id="ARBA00025466"/>
    </source>
</evidence>
<feature type="region of interest" description="Disordered" evidence="6">
    <location>
        <begin position="137"/>
        <end position="158"/>
    </location>
</feature>
<evidence type="ECO:0000256" key="3">
    <source>
        <dbReference type="ARBA" id="ARBA00023015"/>
    </source>
</evidence>